<evidence type="ECO:0000313" key="4">
    <source>
        <dbReference type="Proteomes" id="UP000051813"/>
    </source>
</evidence>
<dbReference type="EMBL" id="AYYK01000016">
    <property type="protein sequence ID" value="KRM78498.1"/>
    <property type="molecule type" value="Genomic_DNA"/>
</dbReference>
<dbReference type="Gene3D" id="3.40.50.2000">
    <property type="entry name" value="Glycogen Phosphorylase B"/>
    <property type="match status" value="2"/>
</dbReference>
<dbReference type="InterPro" id="IPR028098">
    <property type="entry name" value="Glyco_trans_4-like_N"/>
</dbReference>
<evidence type="ECO:0000313" key="3">
    <source>
        <dbReference type="EMBL" id="KRM78498.1"/>
    </source>
</evidence>
<comment type="caution">
    <text evidence="3">The sequence shown here is derived from an EMBL/GenBank/DDBJ whole genome shotgun (WGS) entry which is preliminary data.</text>
</comment>
<dbReference type="InterPro" id="IPR001296">
    <property type="entry name" value="Glyco_trans_1"/>
</dbReference>
<evidence type="ECO:0000259" key="2">
    <source>
        <dbReference type="Pfam" id="PF13439"/>
    </source>
</evidence>
<organism evidence="3 4">
    <name type="scientific">Lapidilactobacillus dextrinicus DSM 20335</name>
    <dbReference type="NCBI Taxonomy" id="1423738"/>
    <lineage>
        <taxon>Bacteria</taxon>
        <taxon>Bacillati</taxon>
        <taxon>Bacillota</taxon>
        <taxon>Bacilli</taxon>
        <taxon>Lactobacillales</taxon>
        <taxon>Lactobacillaceae</taxon>
        <taxon>Lapidilactobacillus</taxon>
    </lineage>
</organism>
<dbReference type="RefSeq" id="WP_057757138.1">
    <property type="nucleotide sequence ID" value="NZ_AYYK01000016.1"/>
</dbReference>
<accession>A0A0R2BIZ9</accession>
<dbReference type="OrthoDB" id="9804196at2"/>
<dbReference type="Pfam" id="PF00534">
    <property type="entry name" value="Glycos_transf_1"/>
    <property type="match status" value="1"/>
</dbReference>
<dbReference type="PANTHER" id="PTHR12526:SF630">
    <property type="entry name" value="GLYCOSYLTRANSFERASE"/>
    <property type="match status" value="1"/>
</dbReference>
<evidence type="ECO:0008006" key="5">
    <source>
        <dbReference type="Google" id="ProtNLM"/>
    </source>
</evidence>
<dbReference type="STRING" id="1423738.FC84_GL000755"/>
<reference evidence="3 4" key="1">
    <citation type="journal article" date="2015" name="Genome Announc.">
        <title>Expanding the biotechnology potential of lactobacilli through comparative genomics of 213 strains and associated genera.</title>
        <authorList>
            <person name="Sun Z."/>
            <person name="Harris H.M."/>
            <person name="McCann A."/>
            <person name="Guo C."/>
            <person name="Argimon S."/>
            <person name="Zhang W."/>
            <person name="Yang X."/>
            <person name="Jeffery I.B."/>
            <person name="Cooney J.C."/>
            <person name="Kagawa T.F."/>
            <person name="Liu W."/>
            <person name="Song Y."/>
            <person name="Salvetti E."/>
            <person name="Wrobel A."/>
            <person name="Rasinkangas P."/>
            <person name="Parkhill J."/>
            <person name="Rea M.C."/>
            <person name="O'Sullivan O."/>
            <person name="Ritari J."/>
            <person name="Douillard F.P."/>
            <person name="Paul Ross R."/>
            <person name="Yang R."/>
            <person name="Briner A.E."/>
            <person name="Felis G.E."/>
            <person name="de Vos W.M."/>
            <person name="Barrangou R."/>
            <person name="Klaenhammer T.R."/>
            <person name="Caufield P.W."/>
            <person name="Cui Y."/>
            <person name="Zhang H."/>
            <person name="O'Toole P.W."/>
        </authorList>
    </citation>
    <scope>NUCLEOTIDE SEQUENCE [LARGE SCALE GENOMIC DNA]</scope>
    <source>
        <strain evidence="3 4">DSM 20335</strain>
    </source>
</reference>
<dbReference type="CDD" id="cd03811">
    <property type="entry name" value="GT4_GT28_WabH-like"/>
    <property type="match status" value="1"/>
</dbReference>
<feature type="domain" description="Glycosyl transferase family 1" evidence="1">
    <location>
        <begin position="189"/>
        <end position="348"/>
    </location>
</feature>
<keyword evidence="4" id="KW-1185">Reference proteome</keyword>
<dbReference type="Pfam" id="PF13439">
    <property type="entry name" value="Glyco_transf_4"/>
    <property type="match status" value="1"/>
</dbReference>
<dbReference type="PATRIC" id="fig|1423738.3.peg.764"/>
<gene>
    <name evidence="3" type="ORF">FC84_GL000755</name>
</gene>
<dbReference type="GO" id="GO:0016757">
    <property type="term" value="F:glycosyltransferase activity"/>
    <property type="evidence" value="ECO:0007669"/>
    <property type="project" value="InterPro"/>
</dbReference>
<proteinExistence type="predicted"/>
<dbReference type="AlphaFoldDB" id="A0A0R2BIZ9"/>
<evidence type="ECO:0000259" key="1">
    <source>
        <dbReference type="Pfam" id="PF00534"/>
    </source>
</evidence>
<protein>
    <recommendedName>
        <fullName evidence="5">Glycosyltransferase</fullName>
    </recommendedName>
</protein>
<dbReference type="PANTHER" id="PTHR12526">
    <property type="entry name" value="GLYCOSYLTRANSFERASE"/>
    <property type="match status" value="1"/>
</dbReference>
<dbReference type="SUPFAM" id="SSF53756">
    <property type="entry name" value="UDP-Glycosyltransferase/glycogen phosphorylase"/>
    <property type="match status" value="1"/>
</dbReference>
<feature type="domain" description="Glycosyltransferase subfamily 4-like N-terminal" evidence="2">
    <location>
        <begin position="14"/>
        <end position="177"/>
    </location>
</feature>
<sequence length="371" mass="42017">MKKVLFMIPTLKGGGAEKILIDLLQQFDLNEWSVNLLVLFKNNVYQDQIPSGVTLRQSHISQFRGNIHAMKLTTPQQLYRLLVKTDYDTVISFLEGPTTRIVAGCLNPNTRLINWVHNEFHELSKLGSSYRSIEELQQTYQRFDQTVFVSQTARQALLSLIDLPEEKTKVLYNPLDMKQVLKHVAVDKKIPLTTEQPIKLITIGRLSYQKGYDRLLPIMAKLIHEDGLRVTLDILGVGENLNKLKKQVLNLDLAATVNFLGFVKQPYTHLAQADMFVCSSRYEGYSTVVTEATLLGLPVVTTDCSGMSEILQDTGVITANQEEALYRGLKKVLSDRKLLAELRIKAQQRGQQLSNQDNAIEIINFLREVSS</sequence>
<dbReference type="Proteomes" id="UP000051813">
    <property type="component" value="Unassembled WGS sequence"/>
</dbReference>
<name>A0A0R2BIZ9_9LACO</name>